<feature type="signal peptide" evidence="1">
    <location>
        <begin position="1"/>
        <end position="25"/>
    </location>
</feature>
<proteinExistence type="predicted"/>
<sequence length="116" mass="13281">MSRPIMMVQQLLALSTILAVARVQAVEEFDCDMIELHQSLFNDHRSAQLDERRLDPIQAAERKRQKSIADDITCFDPSMPKRITVREGEPVSLPCIVSNVKFDEIKASLSYFFALR</sequence>
<name>A0ABD2Q711_9PLAT</name>
<comment type="caution">
    <text evidence="2">The sequence shown here is derived from an EMBL/GenBank/DDBJ whole genome shotgun (WGS) entry which is preliminary data.</text>
</comment>
<evidence type="ECO:0000256" key="1">
    <source>
        <dbReference type="SAM" id="SignalP"/>
    </source>
</evidence>
<dbReference type="EMBL" id="JBJKFK010000975">
    <property type="protein sequence ID" value="KAL3314516.1"/>
    <property type="molecule type" value="Genomic_DNA"/>
</dbReference>
<reference evidence="2 3" key="1">
    <citation type="submission" date="2024-11" db="EMBL/GenBank/DDBJ databases">
        <title>Adaptive evolution of stress response genes in parasites aligns with host niche diversity.</title>
        <authorList>
            <person name="Hahn C."/>
            <person name="Resl P."/>
        </authorList>
    </citation>
    <scope>NUCLEOTIDE SEQUENCE [LARGE SCALE GENOMIC DNA]</scope>
    <source>
        <strain evidence="2">EGGRZ-B1_66</strain>
        <tissue evidence="2">Body</tissue>
    </source>
</reference>
<evidence type="ECO:0000313" key="2">
    <source>
        <dbReference type="EMBL" id="KAL3314516.1"/>
    </source>
</evidence>
<organism evidence="2 3">
    <name type="scientific">Cichlidogyrus casuarinus</name>
    <dbReference type="NCBI Taxonomy" id="1844966"/>
    <lineage>
        <taxon>Eukaryota</taxon>
        <taxon>Metazoa</taxon>
        <taxon>Spiralia</taxon>
        <taxon>Lophotrochozoa</taxon>
        <taxon>Platyhelminthes</taxon>
        <taxon>Monogenea</taxon>
        <taxon>Monopisthocotylea</taxon>
        <taxon>Dactylogyridea</taxon>
        <taxon>Ancyrocephalidae</taxon>
        <taxon>Cichlidogyrus</taxon>
    </lineage>
</organism>
<keyword evidence="3" id="KW-1185">Reference proteome</keyword>
<dbReference type="AlphaFoldDB" id="A0ABD2Q711"/>
<feature type="chain" id="PRO_5044810021" evidence="1">
    <location>
        <begin position="26"/>
        <end position="116"/>
    </location>
</feature>
<protein>
    <submittedName>
        <fullName evidence="2">Uncharacterized protein</fullName>
    </submittedName>
</protein>
<evidence type="ECO:0000313" key="3">
    <source>
        <dbReference type="Proteomes" id="UP001626550"/>
    </source>
</evidence>
<gene>
    <name evidence="2" type="ORF">Ciccas_006865</name>
</gene>
<dbReference type="Proteomes" id="UP001626550">
    <property type="component" value="Unassembled WGS sequence"/>
</dbReference>
<accession>A0ABD2Q711</accession>
<keyword evidence="1" id="KW-0732">Signal</keyword>